<dbReference type="Proteomes" id="UP000038802">
    <property type="component" value="Unassembled WGS sequence"/>
</dbReference>
<reference evidence="3" key="1">
    <citation type="submission" date="2015-03" db="EMBL/GenBank/DDBJ databases">
        <authorList>
            <consortium name="Pathogen Informatics"/>
        </authorList>
    </citation>
    <scope>NUCLEOTIDE SEQUENCE [LARGE SCALE GENOMIC DNA]</scope>
    <source>
        <strain evidence="3">K00500041</strain>
    </source>
</reference>
<dbReference type="AlphaFoldDB" id="A0A0U0QYM5"/>
<evidence type="ECO:0000313" key="3">
    <source>
        <dbReference type="Proteomes" id="UP000038802"/>
    </source>
</evidence>
<sequence>MPPPALSASAAPLSRCGKKALMFVMEAAKLPPPRPASAPHTRYGHSGKPGLASNRMLPTVGINSTSAEKMVQLRPPNFAVANV</sequence>
<organism evidence="2 3">
    <name type="scientific">Mycobacterium tuberculosis</name>
    <dbReference type="NCBI Taxonomy" id="1773"/>
    <lineage>
        <taxon>Bacteria</taxon>
        <taxon>Bacillati</taxon>
        <taxon>Actinomycetota</taxon>
        <taxon>Actinomycetes</taxon>
        <taxon>Mycobacteriales</taxon>
        <taxon>Mycobacteriaceae</taxon>
        <taxon>Mycobacterium</taxon>
        <taxon>Mycobacterium tuberculosis complex</taxon>
    </lineage>
</organism>
<evidence type="ECO:0000256" key="1">
    <source>
        <dbReference type="SAM" id="MobiDB-lite"/>
    </source>
</evidence>
<evidence type="ECO:0000313" key="2">
    <source>
        <dbReference type="EMBL" id="COV55566.1"/>
    </source>
</evidence>
<dbReference type="EMBL" id="CSAE01000143">
    <property type="protein sequence ID" value="COV55566.1"/>
    <property type="molecule type" value="Genomic_DNA"/>
</dbReference>
<accession>A0A0U0QYM5</accession>
<protein>
    <submittedName>
        <fullName evidence="2">Uncharacterized protein</fullName>
    </submittedName>
</protein>
<gene>
    <name evidence="2" type="ORF">ERS007703_01619</name>
</gene>
<feature type="region of interest" description="Disordered" evidence="1">
    <location>
        <begin position="31"/>
        <end position="57"/>
    </location>
</feature>
<proteinExistence type="predicted"/>
<name>A0A0U0QYM5_MYCTX</name>